<evidence type="ECO:0000313" key="4">
    <source>
        <dbReference type="Proteomes" id="UP000282957"/>
    </source>
</evidence>
<dbReference type="PANTHER" id="PTHR43179">
    <property type="entry name" value="RHAMNOSYLTRANSFERASE WBBL"/>
    <property type="match status" value="1"/>
</dbReference>
<evidence type="ECO:0000259" key="2">
    <source>
        <dbReference type="Pfam" id="PF00535"/>
    </source>
</evidence>
<comment type="caution">
    <text evidence="3">The sequence shown here is derived from an EMBL/GenBank/DDBJ whole genome shotgun (WGS) entry which is preliminary data.</text>
</comment>
<dbReference type="Gene3D" id="3.90.550.10">
    <property type="entry name" value="Spore Coat Polysaccharide Biosynthesis Protein SpsA, Chain A"/>
    <property type="match status" value="1"/>
</dbReference>
<dbReference type="PANTHER" id="PTHR43179:SF7">
    <property type="entry name" value="RHAMNOSYLTRANSFERASE WBBL"/>
    <property type="match status" value="1"/>
</dbReference>
<protein>
    <submittedName>
        <fullName evidence="3">Glycosyltransferase</fullName>
    </submittedName>
</protein>
<evidence type="ECO:0000256" key="1">
    <source>
        <dbReference type="SAM" id="MobiDB-lite"/>
    </source>
</evidence>
<dbReference type="AlphaFoldDB" id="A0A437MGR2"/>
<feature type="region of interest" description="Disordered" evidence="1">
    <location>
        <begin position="1"/>
        <end position="22"/>
    </location>
</feature>
<dbReference type="CDD" id="cd03801">
    <property type="entry name" value="GT4_PimA-like"/>
    <property type="match status" value="1"/>
</dbReference>
<reference evidence="3 4" key="1">
    <citation type="submission" date="2019-01" db="EMBL/GenBank/DDBJ databases">
        <authorList>
            <person name="Chen W.-M."/>
        </authorList>
    </citation>
    <scope>NUCLEOTIDE SEQUENCE [LARGE SCALE GENOMIC DNA]</scope>
    <source>
        <strain evidence="3 4">CCP-6</strain>
    </source>
</reference>
<dbReference type="InterPro" id="IPR029044">
    <property type="entry name" value="Nucleotide-diphossugar_trans"/>
</dbReference>
<dbReference type="CDD" id="cd04186">
    <property type="entry name" value="GT_2_like_c"/>
    <property type="match status" value="1"/>
</dbReference>
<evidence type="ECO:0000313" key="3">
    <source>
        <dbReference type="EMBL" id="RVT96827.1"/>
    </source>
</evidence>
<dbReference type="OrthoDB" id="9783791at2"/>
<accession>A0A437MGR2</accession>
<dbReference type="SUPFAM" id="SSF53756">
    <property type="entry name" value="UDP-Glycosyltransferase/glycogen phosphorylase"/>
    <property type="match status" value="1"/>
</dbReference>
<feature type="domain" description="Glycosyltransferase 2-like" evidence="2">
    <location>
        <begin position="196"/>
        <end position="364"/>
    </location>
</feature>
<dbReference type="InterPro" id="IPR001173">
    <property type="entry name" value="Glyco_trans_2-like"/>
</dbReference>
<dbReference type="Pfam" id="PF00535">
    <property type="entry name" value="Glycos_transf_2"/>
    <property type="match status" value="1"/>
</dbReference>
<dbReference type="SUPFAM" id="SSF53448">
    <property type="entry name" value="Nucleotide-diphospho-sugar transferases"/>
    <property type="match status" value="1"/>
</dbReference>
<keyword evidence="3" id="KW-0808">Transferase</keyword>
<dbReference type="EMBL" id="SACL01000003">
    <property type="protein sequence ID" value="RVT96827.1"/>
    <property type="molecule type" value="Genomic_DNA"/>
</dbReference>
<keyword evidence="4" id="KW-1185">Reference proteome</keyword>
<dbReference type="RefSeq" id="WP_127787475.1">
    <property type="nucleotide sequence ID" value="NZ_SACL01000003.1"/>
</dbReference>
<dbReference type="Gene3D" id="3.40.50.2000">
    <property type="entry name" value="Glycogen Phosphorylase B"/>
    <property type="match status" value="1"/>
</dbReference>
<sequence>MPPAEHEVETSPDAPRGSLQSSVDVITRDTIAGWAWDPSRPDHHVEIELLVDGEPRFRFRADQFRPDLRDAGIGDGRAGFGLNAMSALLPGAVCRLELRAVESGLTLQGGAALLIDDQTPLDASAAAMLERMADNLIDAAAPVDELDTLLGTVGHAMDRLLRARARHAPSGPPPLPDMLRGYDILTLEPVDAPEVSIIIPVHNKFELTHACIASMLERMPATSFEVIVVDDASYDATVLGRLVLKGGVRVVRNAENLGFVGTCNAGAAAARGKYLFFLNNDTLMRPGWLDELVATFALDPAIGIVGSRLFFEDGSLQEAGGIIWRAGDGWNWGRNGDGSDPRFSFMRDSDYVSGAALMIERALFEQLNGFDTLYAPAYYEDTDLCFRVRAAGRRVVVQPASEIIHLEGQSNGTDENGPGLKRYQKLNRHKFFQRWKDVLATHRLNADQPLLEVERQVRRRLLFIDESVPTPDKDAGSNAAWQHMLALQSLGFKVGFVPADNMARIDPYTRTLQKHGIECFYHPWQRTLEEVLRHAPVPPDVVYIHRLANARNYLGLVRRYAPRALVLYCVADLHFLRMERAAELAGDAKMAAAAARTRQEELALTAAADCCIVHSTAEAAILEPAARVAVVPWSIAPSPPPLPFAQRHGCVFIGSFGHPPNQDAVEWLGTEVRPLLGDVRVHVYGSGDMTPLVPQDHGNIILEGFAPVLSQALHRHRVAVAPLRYGAGIKGKVLDCLAHGLPCVMTPIAAEGLDLPPSLQWLISADAAALAEKLRRLNEDEALNTELSLAGLAFIGERFGADKVARQLGDALRLAATAR</sequence>
<organism evidence="3 4">
    <name type="scientific">Rhodovarius crocodyli</name>
    <dbReference type="NCBI Taxonomy" id="1979269"/>
    <lineage>
        <taxon>Bacteria</taxon>
        <taxon>Pseudomonadati</taxon>
        <taxon>Pseudomonadota</taxon>
        <taxon>Alphaproteobacteria</taxon>
        <taxon>Acetobacterales</taxon>
        <taxon>Roseomonadaceae</taxon>
        <taxon>Rhodovarius</taxon>
    </lineage>
</organism>
<proteinExistence type="predicted"/>
<gene>
    <name evidence="3" type="ORF">EOD42_10495</name>
</gene>
<dbReference type="GO" id="GO:0016740">
    <property type="term" value="F:transferase activity"/>
    <property type="evidence" value="ECO:0007669"/>
    <property type="project" value="UniProtKB-KW"/>
</dbReference>
<dbReference type="Proteomes" id="UP000282957">
    <property type="component" value="Unassembled WGS sequence"/>
</dbReference>
<name>A0A437MGR2_9PROT</name>
<dbReference type="Pfam" id="PF13692">
    <property type="entry name" value="Glyco_trans_1_4"/>
    <property type="match status" value="1"/>
</dbReference>